<dbReference type="Proteomes" id="UP000517759">
    <property type="component" value="Unassembled WGS sequence"/>
</dbReference>
<reference evidence="5" key="2">
    <citation type="journal article" date="2019" name="Int. J. Syst. Evol. Microbiol.">
        <title>The Global Catalogue of Microorganisms (GCM) 10K type strain sequencing project: providing services to taxonomists for standard genome sequencing and annotation.</title>
        <authorList>
            <consortium name="The Broad Institute Genomics Platform"/>
            <consortium name="The Broad Institute Genome Sequencing Center for Infectious Disease"/>
            <person name="Wu L."/>
            <person name="Ma J."/>
        </authorList>
    </citation>
    <scope>NUCLEOTIDE SEQUENCE [LARGE SCALE GENOMIC DNA]</scope>
    <source>
        <strain evidence="5">NBRC 107710</strain>
    </source>
</reference>
<reference evidence="3 4" key="3">
    <citation type="submission" date="2020-08" db="EMBL/GenBank/DDBJ databases">
        <title>Genomic Encyclopedia of Type Strains, Phase IV (KMG-IV): sequencing the most valuable type-strain genomes for metagenomic binning, comparative biology and taxonomic classification.</title>
        <authorList>
            <person name="Goeker M."/>
        </authorList>
    </citation>
    <scope>NUCLEOTIDE SEQUENCE [LARGE SCALE GENOMIC DNA]</scope>
    <source>
        <strain evidence="3 4">DSM 24105</strain>
    </source>
</reference>
<accession>A0A7W6APH7</accession>
<evidence type="ECO:0000313" key="3">
    <source>
        <dbReference type="EMBL" id="MBB3904890.1"/>
    </source>
</evidence>
<dbReference type="AlphaFoldDB" id="A0A7W6APH7"/>
<name>A0A7W6APH7_9HYPH</name>
<feature type="region of interest" description="Disordered" evidence="1">
    <location>
        <begin position="192"/>
        <end position="239"/>
    </location>
</feature>
<dbReference type="SUPFAM" id="SSF75708">
    <property type="entry name" value="Chemotaxis phosphatase CheZ"/>
    <property type="match status" value="1"/>
</dbReference>
<sequence>MMSSGSPSQIDETEYDVIEGALAETERGRRFLAEFARRHRGADTETLLQAIHRLEGVVTRDAETVAGSDGLQGEIAAMAESLGRMRVAIAVVASPEGGGAGHPTAPETLDTLVRTAERTTSDILGAAEAIQEAAWGLREKGAEGALCDELDRRAMAIYTACSAQDLTTQRVGLAVAALRDLETRIGGLIGREVASDEPSAPMPLPLPPALPEEDDLDFVPSAAGAEPTQAESAAPAAIAEPDDADDLALAFGDLDRLSIEEKIALFS</sequence>
<organism evidence="3 4">
    <name type="scientific">Methylobacterium brachythecii</name>
    <dbReference type="NCBI Taxonomy" id="1176177"/>
    <lineage>
        <taxon>Bacteria</taxon>
        <taxon>Pseudomonadati</taxon>
        <taxon>Pseudomonadota</taxon>
        <taxon>Alphaproteobacteria</taxon>
        <taxon>Hyphomicrobiales</taxon>
        <taxon>Methylobacteriaceae</taxon>
        <taxon>Methylobacterium</taxon>
    </lineage>
</organism>
<dbReference type="RefSeq" id="WP_183509291.1">
    <property type="nucleotide sequence ID" value="NZ_BSPG01000074.1"/>
</dbReference>
<gene>
    <name evidence="2" type="ORF">GCM10007884_50570</name>
    <name evidence="3" type="ORF">GGR33_004416</name>
</gene>
<evidence type="ECO:0000313" key="4">
    <source>
        <dbReference type="Proteomes" id="UP000517759"/>
    </source>
</evidence>
<evidence type="ECO:0000313" key="2">
    <source>
        <dbReference type="EMBL" id="GLS47055.1"/>
    </source>
</evidence>
<keyword evidence="5" id="KW-1185">Reference proteome</keyword>
<proteinExistence type="predicted"/>
<dbReference type="Proteomes" id="UP001156881">
    <property type="component" value="Unassembled WGS sequence"/>
</dbReference>
<reference evidence="2" key="4">
    <citation type="submission" date="2023-01" db="EMBL/GenBank/DDBJ databases">
        <title>Draft genome sequence of Methylobacterium brachythecii strain NBRC 107710.</title>
        <authorList>
            <person name="Sun Q."/>
            <person name="Mori K."/>
        </authorList>
    </citation>
    <scope>NUCLEOTIDE SEQUENCE</scope>
    <source>
        <strain evidence="2">NBRC 107710</strain>
    </source>
</reference>
<dbReference type="Gene3D" id="1.10.287.500">
    <property type="entry name" value="Helix hairpin bin"/>
    <property type="match status" value="1"/>
</dbReference>
<evidence type="ECO:0000313" key="5">
    <source>
        <dbReference type="Proteomes" id="UP001156881"/>
    </source>
</evidence>
<comment type="caution">
    <text evidence="3">The sequence shown here is derived from an EMBL/GenBank/DDBJ whole genome shotgun (WGS) entry which is preliminary data.</text>
</comment>
<reference evidence="2" key="1">
    <citation type="journal article" date="2014" name="Int. J. Syst. Evol. Microbiol.">
        <title>Complete genome of a new Firmicutes species belonging to the dominant human colonic microbiota ('Ruminococcus bicirculans') reveals two chromosomes and a selective capacity to utilize plant glucans.</title>
        <authorList>
            <consortium name="NISC Comparative Sequencing Program"/>
            <person name="Wegmann U."/>
            <person name="Louis P."/>
            <person name="Goesmann A."/>
            <person name="Henrissat B."/>
            <person name="Duncan S.H."/>
            <person name="Flint H.J."/>
        </authorList>
    </citation>
    <scope>NUCLEOTIDE SEQUENCE</scope>
    <source>
        <strain evidence="2">NBRC 107710</strain>
    </source>
</reference>
<dbReference type="EMBL" id="BSPG01000074">
    <property type="protein sequence ID" value="GLS47055.1"/>
    <property type="molecule type" value="Genomic_DNA"/>
</dbReference>
<evidence type="ECO:0000256" key="1">
    <source>
        <dbReference type="SAM" id="MobiDB-lite"/>
    </source>
</evidence>
<dbReference type="EMBL" id="JACIDN010000009">
    <property type="protein sequence ID" value="MBB3904890.1"/>
    <property type="molecule type" value="Genomic_DNA"/>
</dbReference>
<evidence type="ECO:0008006" key="6">
    <source>
        <dbReference type="Google" id="ProtNLM"/>
    </source>
</evidence>
<feature type="compositionally biased region" description="Low complexity" evidence="1">
    <location>
        <begin position="225"/>
        <end position="239"/>
    </location>
</feature>
<feature type="compositionally biased region" description="Pro residues" evidence="1">
    <location>
        <begin position="200"/>
        <end position="210"/>
    </location>
</feature>
<protein>
    <recommendedName>
        <fullName evidence="6">Chemotaxis protein CheZ</fullName>
    </recommendedName>
</protein>